<gene>
    <name evidence="4" type="ORF">SAMN05216452_3189</name>
</gene>
<dbReference type="Proteomes" id="UP000199064">
    <property type="component" value="Unassembled WGS sequence"/>
</dbReference>
<dbReference type="Pfam" id="PF03432">
    <property type="entry name" value="Relaxase"/>
    <property type="match status" value="1"/>
</dbReference>
<accession>A0A1H4M8K3</accession>
<feature type="domain" description="MobA/VirD2-like nuclease" evidence="3">
    <location>
        <begin position="24"/>
        <end position="146"/>
    </location>
</feature>
<evidence type="ECO:0000313" key="4">
    <source>
        <dbReference type="EMBL" id="SEB79094.1"/>
    </source>
</evidence>
<dbReference type="EMBL" id="FNSL01000001">
    <property type="protein sequence ID" value="SEB79094.1"/>
    <property type="molecule type" value="Genomic_DNA"/>
</dbReference>
<evidence type="ECO:0000259" key="3">
    <source>
        <dbReference type="Pfam" id="PF03432"/>
    </source>
</evidence>
<dbReference type="AlphaFoldDB" id="A0A1H4M8K3"/>
<evidence type="ECO:0000256" key="2">
    <source>
        <dbReference type="SAM" id="MobiDB-lite"/>
    </source>
</evidence>
<feature type="region of interest" description="Disordered" evidence="2">
    <location>
        <begin position="405"/>
        <end position="424"/>
    </location>
</feature>
<evidence type="ECO:0000313" key="5">
    <source>
        <dbReference type="Proteomes" id="UP000199064"/>
    </source>
</evidence>
<organism evidence="4 5">
    <name type="scientific">Nitratireductor aquibiodomus</name>
    <dbReference type="NCBI Taxonomy" id="204799"/>
    <lineage>
        <taxon>Bacteria</taxon>
        <taxon>Pseudomonadati</taxon>
        <taxon>Pseudomonadota</taxon>
        <taxon>Alphaproteobacteria</taxon>
        <taxon>Hyphomicrobiales</taxon>
        <taxon>Phyllobacteriaceae</taxon>
        <taxon>Nitratireductor</taxon>
    </lineage>
</organism>
<reference evidence="5" key="1">
    <citation type="submission" date="2016-10" db="EMBL/GenBank/DDBJ databases">
        <authorList>
            <person name="Varghese N."/>
            <person name="Submissions S."/>
        </authorList>
    </citation>
    <scope>NUCLEOTIDE SEQUENCE [LARGE SCALE GENOMIC DNA]</scope>
    <source>
        <strain evidence="5">ES.061</strain>
    </source>
</reference>
<sequence>MILKGSQRGSGQNLAAHLMRMDDNEHVRLHELRGFASDDLGEAFKEAEGIARGTNCRQYLFSLSLNPPEDANLSEHGFEAAIDQIEARLGLSDQPRAIVFHEKEGRRHAHCVWSRIDAQTMTARQLSFFKKKLQGVSRELYLENGWKLPRGLESPAERNPTNFTLEEWQQAKRQGVDPRWLKSTLQECWKHSDSRKAFESSLGERGFFLARGDKRGHVIIDHHGEVYSLPRMLGVKTKDVRARLGDGNDLKSVTEAQAIIGQRMTPAIRRHVEESRNRFRDRSNDLAKQKEALTRQHRAARAQLDNDQRAEWDRETLKRAARLPKGLRGLWHRLTGKYREVRTLNEAEAKATRERHAQARQELIDQQRRERALLQIKFKELRQGQAKHLSELRRDVGRFMRFARGDARSPGRKQSQGLRLGLSR</sequence>
<dbReference type="InterPro" id="IPR005094">
    <property type="entry name" value="Endonuclease_MobA/VirD2"/>
</dbReference>
<keyword evidence="5" id="KW-1185">Reference proteome</keyword>
<feature type="coiled-coil region" evidence="1">
    <location>
        <begin position="349"/>
        <end position="384"/>
    </location>
</feature>
<proteinExistence type="predicted"/>
<keyword evidence="1" id="KW-0175">Coiled coil</keyword>
<feature type="coiled-coil region" evidence="1">
    <location>
        <begin position="276"/>
        <end position="310"/>
    </location>
</feature>
<name>A0A1H4M8K3_9HYPH</name>
<evidence type="ECO:0000256" key="1">
    <source>
        <dbReference type="SAM" id="Coils"/>
    </source>
</evidence>
<protein>
    <recommendedName>
        <fullName evidence="3">MobA/VirD2-like nuclease domain-containing protein</fullName>
    </recommendedName>
</protein>